<dbReference type="Proteomes" id="UP001164794">
    <property type="component" value="Chromosome"/>
</dbReference>
<evidence type="ECO:0000313" key="3">
    <source>
        <dbReference type="EMBL" id="WAV96440.1"/>
    </source>
</evidence>
<dbReference type="SUPFAM" id="SSF69118">
    <property type="entry name" value="AhpD-like"/>
    <property type="match status" value="1"/>
</dbReference>
<protein>
    <submittedName>
        <fullName evidence="3">Carboxymuconolactone decarboxylase family protein</fullName>
    </submittedName>
</protein>
<feature type="signal peptide" evidence="1">
    <location>
        <begin position="1"/>
        <end position="23"/>
    </location>
</feature>
<gene>
    <name evidence="3" type="ORF">NB645_06245</name>
</gene>
<dbReference type="InterPro" id="IPR003779">
    <property type="entry name" value="CMD-like"/>
</dbReference>
<dbReference type="PANTHER" id="PTHR33570:SF10">
    <property type="entry name" value="GAMMA-CARBOXYMUCONOLACTONE DECARBOXYLASE"/>
    <property type="match status" value="1"/>
</dbReference>
<dbReference type="RefSeq" id="WP_269263917.1">
    <property type="nucleotide sequence ID" value="NZ_CP098248.1"/>
</dbReference>
<evidence type="ECO:0000313" key="4">
    <source>
        <dbReference type="Proteomes" id="UP001164794"/>
    </source>
</evidence>
<evidence type="ECO:0000259" key="2">
    <source>
        <dbReference type="Pfam" id="PF02627"/>
    </source>
</evidence>
<keyword evidence="4" id="KW-1185">Reference proteome</keyword>
<dbReference type="InterPro" id="IPR029032">
    <property type="entry name" value="AhpD-like"/>
</dbReference>
<accession>A0ABY7JJ17</accession>
<sequence length="247" mass="26984">MKCLNILASIAIALCSIFHCAKADTMNAYQEKALNLRQEKIVTIAAFTANGNLEKLKTALNEGLDAGLTVSEIREILIQMYAYTGFPRSLNGINTFMNVISERQKKGIEDIAGEEPAVLPAGTDRDEYGEKVRMKLAGISTLPPKSGYQIFAPGIDTFLKEHLFADIFGRGVLDYSSREIATVSALAAMTGTEGQLQFHMGAAMNVGVTGTQMENLLSVLNEKVGTREAVMARKVYARVQENRAENR</sequence>
<feature type="chain" id="PRO_5046526448" evidence="1">
    <location>
        <begin position="24"/>
        <end position="247"/>
    </location>
</feature>
<dbReference type="PANTHER" id="PTHR33570">
    <property type="entry name" value="4-CARBOXYMUCONOLACTONE DECARBOXYLASE FAMILY PROTEIN"/>
    <property type="match status" value="1"/>
</dbReference>
<dbReference type="EMBL" id="CP098248">
    <property type="protein sequence ID" value="WAV96440.1"/>
    <property type="molecule type" value="Genomic_DNA"/>
</dbReference>
<proteinExistence type="predicted"/>
<feature type="domain" description="Carboxymuconolactone decarboxylase-like" evidence="2">
    <location>
        <begin position="156"/>
        <end position="222"/>
    </location>
</feature>
<keyword evidence="1" id="KW-0732">Signal</keyword>
<feature type="domain" description="Carboxymuconolactone decarboxylase-like" evidence="2">
    <location>
        <begin position="28"/>
        <end position="91"/>
    </location>
</feature>
<evidence type="ECO:0000256" key="1">
    <source>
        <dbReference type="SAM" id="SignalP"/>
    </source>
</evidence>
<dbReference type="InterPro" id="IPR052512">
    <property type="entry name" value="4CMD/NDH-1_regulator"/>
</dbReference>
<dbReference type="Pfam" id="PF02627">
    <property type="entry name" value="CMD"/>
    <property type="match status" value="2"/>
</dbReference>
<organism evidence="3 4">
    <name type="scientific">Oxalobacter aliiformigenes</name>
    <dbReference type="NCBI Taxonomy" id="2946593"/>
    <lineage>
        <taxon>Bacteria</taxon>
        <taxon>Pseudomonadati</taxon>
        <taxon>Pseudomonadota</taxon>
        <taxon>Betaproteobacteria</taxon>
        <taxon>Burkholderiales</taxon>
        <taxon>Oxalobacteraceae</taxon>
        <taxon>Oxalobacter</taxon>
    </lineage>
</organism>
<dbReference type="Gene3D" id="1.20.1290.10">
    <property type="entry name" value="AhpD-like"/>
    <property type="match status" value="1"/>
</dbReference>
<name>A0ABY7JJ17_9BURK</name>
<reference evidence="3" key="1">
    <citation type="journal article" date="2022" name="Front. Microbiol.">
        <title>New perspectives on an old grouping: The genomic and phenotypic variability of Oxalobacter formigenes and the implications for calcium oxalate stone prevention.</title>
        <authorList>
            <person name="Chmiel J.A."/>
            <person name="Carr C."/>
            <person name="Stuivenberg G.A."/>
            <person name="Venema R."/>
            <person name="Chanyi R.M."/>
            <person name="Al K.F."/>
            <person name="Giguere D."/>
            <person name="Say H."/>
            <person name="Akouris P.P."/>
            <person name="Dominguez Romero S.A."/>
            <person name="Kwong A."/>
            <person name="Tai V."/>
            <person name="Koval S.F."/>
            <person name="Razvi H."/>
            <person name="Bjazevic J."/>
            <person name="Burton J.P."/>
        </authorList>
    </citation>
    <scope>NUCLEOTIDE SEQUENCE</scope>
    <source>
        <strain evidence="3">HOxNP-1</strain>
    </source>
</reference>